<organism evidence="2 3">
    <name type="scientific">Halalkalicoccus tibetensis</name>
    <dbReference type="NCBI Taxonomy" id="175632"/>
    <lineage>
        <taxon>Archaea</taxon>
        <taxon>Methanobacteriati</taxon>
        <taxon>Methanobacteriota</taxon>
        <taxon>Stenosarchaea group</taxon>
        <taxon>Halobacteria</taxon>
        <taxon>Halobacteriales</taxon>
        <taxon>Halococcaceae</taxon>
        <taxon>Halalkalicoccus</taxon>
    </lineage>
</organism>
<evidence type="ECO:0000256" key="1">
    <source>
        <dbReference type="SAM" id="MobiDB-lite"/>
    </source>
</evidence>
<dbReference type="Proteomes" id="UP001596312">
    <property type="component" value="Unassembled WGS sequence"/>
</dbReference>
<accession>A0ABD5V2Z4</accession>
<protein>
    <submittedName>
        <fullName evidence="2">Uncharacterized protein</fullName>
    </submittedName>
</protein>
<evidence type="ECO:0000313" key="3">
    <source>
        <dbReference type="Proteomes" id="UP001596312"/>
    </source>
</evidence>
<evidence type="ECO:0000313" key="2">
    <source>
        <dbReference type="EMBL" id="MFC6905271.1"/>
    </source>
</evidence>
<dbReference type="AlphaFoldDB" id="A0ABD5V2Z4"/>
<name>A0ABD5V2Z4_9EURY</name>
<sequence>MNGSIGDFDPKHGWAPDTSSDIEPENQAKLVLSRWFGKYDSHIYWEKEPSYGYDRFVSTDAADKPDLLIESPDSKWPTTALEVKIGNDGSAIYDAAVQLPRYWKRHELGQDEYRIDGELIEPEVFAVATGNAPLGRLYNDATTKDRLKTAADYSEGKRRAVGLGEVPDNENASSETTTRIMWRIAREAGLANPSAGIGSLYSSALVDYQYGPDDADPALCYRTESGPRWRILGE</sequence>
<feature type="region of interest" description="Disordered" evidence="1">
    <location>
        <begin position="1"/>
        <end position="22"/>
    </location>
</feature>
<dbReference type="RefSeq" id="WP_340603796.1">
    <property type="nucleotide sequence ID" value="NZ_JBBMXV010000003.1"/>
</dbReference>
<reference evidence="2 3" key="1">
    <citation type="journal article" date="2019" name="Int. J. Syst. Evol. Microbiol.">
        <title>The Global Catalogue of Microorganisms (GCM) 10K type strain sequencing project: providing services to taxonomists for standard genome sequencing and annotation.</title>
        <authorList>
            <consortium name="The Broad Institute Genomics Platform"/>
            <consortium name="The Broad Institute Genome Sequencing Center for Infectious Disease"/>
            <person name="Wu L."/>
            <person name="Ma J."/>
        </authorList>
    </citation>
    <scope>NUCLEOTIDE SEQUENCE [LARGE SCALE GENOMIC DNA]</scope>
    <source>
        <strain evidence="2 3">CGMCC 1.3240</strain>
    </source>
</reference>
<proteinExistence type="predicted"/>
<keyword evidence="3" id="KW-1185">Reference proteome</keyword>
<comment type="caution">
    <text evidence="2">The sequence shown here is derived from an EMBL/GenBank/DDBJ whole genome shotgun (WGS) entry which is preliminary data.</text>
</comment>
<dbReference type="EMBL" id="JBHSXQ010000003">
    <property type="protein sequence ID" value="MFC6905271.1"/>
    <property type="molecule type" value="Genomic_DNA"/>
</dbReference>
<gene>
    <name evidence="2" type="ORF">ACFQGH_08705</name>
</gene>